<feature type="chain" id="PRO_5036211456" evidence="1">
    <location>
        <begin position="24"/>
        <end position="100"/>
    </location>
</feature>
<name>A0A7R9MB08_9ACAR</name>
<protein>
    <submittedName>
        <fullName evidence="2">Uncharacterized protein</fullName>
    </submittedName>
</protein>
<dbReference type="EMBL" id="CAJPVJ010009736">
    <property type="protein sequence ID" value="CAG2172782.1"/>
    <property type="molecule type" value="Genomic_DNA"/>
</dbReference>
<accession>A0A7R9MB08</accession>
<dbReference type="OrthoDB" id="6371519at2759"/>
<keyword evidence="3" id="KW-1185">Reference proteome</keyword>
<dbReference type="EMBL" id="OC924561">
    <property type="protein sequence ID" value="CAD7655595.1"/>
    <property type="molecule type" value="Genomic_DNA"/>
</dbReference>
<organism evidence="2">
    <name type="scientific">Oppiella nova</name>
    <dbReference type="NCBI Taxonomy" id="334625"/>
    <lineage>
        <taxon>Eukaryota</taxon>
        <taxon>Metazoa</taxon>
        <taxon>Ecdysozoa</taxon>
        <taxon>Arthropoda</taxon>
        <taxon>Chelicerata</taxon>
        <taxon>Arachnida</taxon>
        <taxon>Acari</taxon>
        <taxon>Acariformes</taxon>
        <taxon>Sarcoptiformes</taxon>
        <taxon>Oribatida</taxon>
        <taxon>Brachypylina</taxon>
        <taxon>Oppioidea</taxon>
        <taxon>Oppiidae</taxon>
        <taxon>Oppiella</taxon>
    </lineage>
</organism>
<feature type="signal peptide" evidence="1">
    <location>
        <begin position="1"/>
        <end position="23"/>
    </location>
</feature>
<keyword evidence="1" id="KW-0732">Signal</keyword>
<reference evidence="2" key="1">
    <citation type="submission" date="2020-11" db="EMBL/GenBank/DDBJ databases">
        <authorList>
            <person name="Tran Van P."/>
        </authorList>
    </citation>
    <scope>NUCLEOTIDE SEQUENCE</scope>
</reference>
<dbReference type="Proteomes" id="UP000728032">
    <property type="component" value="Unassembled WGS sequence"/>
</dbReference>
<sequence length="100" mass="11226">MRLKRQLVLVLIITVVTIGSVVSQTISSLEVNPLEDKESCYQLCSKTYSLHTYPKSQHLNACQRGCRLSILTHINLVKDNAITFDPQLVANKCINGKHMT</sequence>
<gene>
    <name evidence="2" type="ORF">ONB1V03_LOCUS12238</name>
</gene>
<evidence type="ECO:0000313" key="2">
    <source>
        <dbReference type="EMBL" id="CAD7655595.1"/>
    </source>
</evidence>
<evidence type="ECO:0000313" key="3">
    <source>
        <dbReference type="Proteomes" id="UP000728032"/>
    </source>
</evidence>
<dbReference type="AlphaFoldDB" id="A0A7R9MB08"/>
<proteinExistence type="predicted"/>
<evidence type="ECO:0000256" key="1">
    <source>
        <dbReference type="SAM" id="SignalP"/>
    </source>
</evidence>
<feature type="non-terminal residue" evidence="2">
    <location>
        <position position="100"/>
    </location>
</feature>